<dbReference type="GO" id="GO:0048039">
    <property type="term" value="F:ubiquinone binding"/>
    <property type="evidence" value="ECO:0007669"/>
    <property type="project" value="TreeGrafter"/>
</dbReference>
<evidence type="ECO:0000256" key="16">
    <source>
        <dbReference type="ARBA" id="ARBA00049551"/>
    </source>
</evidence>
<evidence type="ECO:0000256" key="7">
    <source>
        <dbReference type="ARBA" id="ARBA00022660"/>
    </source>
</evidence>
<dbReference type="GeneID" id="67162265"/>
<dbReference type="GO" id="GO:0003954">
    <property type="term" value="F:NADH dehydrogenase activity"/>
    <property type="evidence" value="ECO:0007669"/>
    <property type="project" value="TreeGrafter"/>
</dbReference>
<evidence type="ECO:0000256" key="9">
    <source>
        <dbReference type="ARBA" id="ARBA00022967"/>
    </source>
</evidence>
<feature type="transmembrane region" description="Helical" evidence="17">
    <location>
        <begin position="239"/>
        <end position="261"/>
    </location>
</feature>
<comment type="catalytic activity">
    <reaction evidence="16 17">
        <text>a ubiquinone + NADH + 5 H(+)(in) = a ubiquinol + NAD(+) + 4 H(+)(out)</text>
        <dbReference type="Rhea" id="RHEA:29091"/>
        <dbReference type="Rhea" id="RHEA-COMP:9565"/>
        <dbReference type="Rhea" id="RHEA-COMP:9566"/>
        <dbReference type="ChEBI" id="CHEBI:15378"/>
        <dbReference type="ChEBI" id="CHEBI:16389"/>
        <dbReference type="ChEBI" id="CHEBI:17976"/>
        <dbReference type="ChEBI" id="CHEBI:57540"/>
        <dbReference type="ChEBI" id="CHEBI:57945"/>
        <dbReference type="EC" id="7.1.1.2"/>
    </reaction>
</comment>
<feature type="domain" description="NADH:ubiquinone oxidoreductase chain 4 N-terminal" evidence="19">
    <location>
        <begin position="1"/>
        <end position="97"/>
    </location>
</feature>
<evidence type="ECO:0000256" key="2">
    <source>
        <dbReference type="ARBA" id="ARBA00004225"/>
    </source>
</evidence>
<evidence type="ECO:0000256" key="5">
    <source>
        <dbReference type="ARBA" id="ARBA00021006"/>
    </source>
</evidence>
<feature type="transmembrane region" description="Helical" evidence="17">
    <location>
        <begin position="170"/>
        <end position="188"/>
    </location>
</feature>
<name>A0A890CBY5_9HEMI</name>
<keyword evidence="7 17" id="KW-0679">Respiratory chain</keyword>
<organism evidence="20">
    <name type="scientific">Fieberiella septentrionalis</name>
    <dbReference type="NCBI Taxonomy" id="1978376"/>
    <lineage>
        <taxon>Eukaryota</taxon>
        <taxon>Metazoa</taxon>
        <taxon>Ecdysozoa</taxon>
        <taxon>Arthropoda</taxon>
        <taxon>Hexapoda</taxon>
        <taxon>Insecta</taxon>
        <taxon>Pterygota</taxon>
        <taxon>Neoptera</taxon>
        <taxon>Paraneoptera</taxon>
        <taxon>Hemiptera</taxon>
        <taxon>Auchenorrhyncha</taxon>
        <taxon>Membracoidea</taxon>
        <taxon>Cicadellidae</taxon>
        <taxon>Deltocephalinae</taxon>
        <taxon>Fieberiellini</taxon>
        <taxon>Fieberiella</taxon>
    </lineage>
</organism>
<keyword evidence="9" id="KW-1278">Translocase</keyword>
<keyword evidence="12 17" id="KW-0520">NAD</keyword>
<dbReference type="EC" id="7.1.1.2" evidence="4 17"/>
<gene>
    <name evidence="20" type="primary">ND4</name>
</gene>
<feature type="transmembrane region" description="Helical" evidence="17">
    <location>
        <begin position="330"/>
        <end position="351"/>
    </location>
</feature>
<keyword evidence="15 17" id="KW-0472">Membrane</keyword>
<dbReference type="Pfam" id="PF00361">
    <property type="entry name" value="Proton_antipo_M"/>
    <property type="match status" value="1"/>
</dbReference>
<feature type="transmembrane region" description="Helical" evidence="17">
    <location>
        <begin position="371"/>
        <end position="394"/>
    </location>
</feature>
<proteinExistence type="inferred from homology"/>
<keyword evidence="11 17" id="KW-1133">Transmembrane helix</keyword>
<evidence type="ECO:0000256" key="14">
    <source>
        <dbReference type="ARBA" id="ARBA00023128"/>
    </source>
</evidence>
<dbReference type="InterPro" id="IPR000260">
    <property type="entry name" value="NADH4_N"/>
</dbReference>
<comment type="function">
    <text evidence="17">Core subunit of the mitochondrial membrane respiratory chain NADH dehydrogenase (Complex I) which catalyzes electron transfer from NADH through the respiratory chain, using ubiquinone as an electron acceptor. Essential for the catalytic activity and assembly of complex I.</text>
</comment>
<dbReference type="GO" id="GO:0008137">
    <property type="term" value="F:NADH dehydrogenase (ubiquinone) activity"/>
    <property type="evidence" value="ECO:0007669"/>
    <property type="project" value="UniProtKB-UniRule"/>
</dbReference>
<feature type="transmembrane region" description="Helical" evidence="17">
    <location>
        <begin position="138"/>
        <end position="158"/>
    </location>
</feature>
<evidence type="ECO:0000256" key="17">
    <source>
        <dbReference type="RuleBase" id="RU003297"/>
    </source>
</evidence>
<comment type="subcellular location">
    <subcellularLocation>
        <location evidence="2 17">Mitochondrion membrane</location>
        <topology evidence="2 17">Multi-pass membrane protein</topology>
    </subcellularLocation>
</comment>
<dbReference type="Pfam" id="PF01059">
    <property type="entry name" value="Oxidored_q5_N"/>
    <property type="match status" value="1"/>
</dbReference>
<evidence type="ECO:0000256" key="12">
    <source>
        <dbReference type="ARBA" id="ARBA00023027"/>
    </source>
</evidence>
<evidence type="ECO:0000256" key="4">
    <source>
        <dbReference type="ARBA" id="ARBA00012944"/>
    </source>
</evidence>
<evidence type="ECO:0000256" key="1">
    <source>
        <dbReference type="ARBA" id="ARBA00003257"/>
    </source>
</evidence>
<evidence type="ECO:0000256" key="13">
    <source>
        <dbReference type="ARBA" id="ARBA00023075"/>
    </source>
</evidence>
<keyword evidence="10 17" id="KW-0249">Electron transport</keyword>
<dbReference type="InterPro" id="IPR001750">
    <property type="entry name" value="ND/Mrp_TM"/>
</dbReference>
<dbReference type="AlphaFoldDB" id="A0A890CBY5"/>
<evidence type="ECO:0000259" key="19">
    <source>
        <dbReference type="Pfam" id="PF01059"/>
    </source>
</evidence>
<feature type="transmembrane region" description="Helical" evidence="17">
    <location>
        <begin position="208"/>
        <end position="227"/>
    </location>
</feature>
<dbReference type="PRINTS" id="PR01437">
    <property type="entry name" value="NUOXDRDTASE4"/>
</dbReference>
<feature type="transmembrane region" description="Helical" evidence="17">
    <location>
        <begin position="296"/>
        <end position="318"/>
    </location>
</feature>
<evidence type="ECO:0000256" key="11">
    <source>
        <dbReference type="ARBA" id="ARBA00022989"/>
    </source>
</evidence>
<evidence type="ECO:0000313" key="20">
    <source>
        <dbReference type="EMBL" id="QRG29274.1"/>
    </source>
</evidence>
<evidence type="ECO:0000256" key="3">
    <source>
        <dbReference type="ARBA" id="ARBA00009025"/>
    </source>
</evidence>
<comment type="similarity">
    <text evidence="3 17">Belongs to the complex I subunit 4 family.</text>
</comment>
<dbReference type="RefSeq" id="YP_010157585.1">
    <property type="nucleotide sequence ID" value="NC_057252.1"/>
</dbReference>
<dbReference type="GO" id="GO:0042773">
    <property type="term" value="P:ATP synthesis coupled electron transport"/>
    <property type="evidence" value="ECO:0007669"/>
    <property type="project" value="InterPro"/>
</dbReference>
<evidence type="ECO:0000256" key="15">
    <source>
        <dbReference type="ARBA" id="ARBA00023136"/>
    </source>
</evidence>
<sequence>MMVIFCLFFMTPLLIMNNMMLTCQFVFIILLMFFIMNFNIYSFFSYISYNMGVDNISYFLIILSFVICSLMILSLSNSFNLNSFLFLVLLLMFLLYMIFCSLISLFMYIYIEFILIPLMVMILGWGYQPERLLAGLYLFFYTLFASLPLFLLIMMIYLNYGLMFLDSMHFMNINMFFMYLSSILAFLVKFPMYMFHFWLPKAHVQAPVFGSMILAGLTLKIGGYGLIRLMMMFEYMYMSYSYIWFSLSMYGSLIVGLICLVQGDIKCLIAYSSVSHMGMCLMGLMTMTWWGLLGSYLLMIGHGFCSSCLFYMSNILYTRTGSRSFFINKGMLYYMPGSAFLWFIFCLFNMSCPPSINFISEVFIITSMMNYWLSSMIYFVMISFLSACFSYYLFSYTHHGLYHSLYSHSSMMVKEYLNVMLHLFPLMGFLFMLFYII</sequence>
<dbReference type="CTD" id="4538"/>
<feature type="domain" description="NADH:quinone oxidoreductase/Mrp antiporter transmembrane" evidence="18">
    <location>
        <begin position="105"/>
        <end position="388"/>
    </location>
</feature>
<dbReference type="PANTHER" id="PTHR43507:SF20">
    <property type="entry name" value="NADH-UBIQUINONE OXIDOREDUCTASE CHAIN 4"/>
    <property type="match status" value="1"/>
</dbReference>
<evidence type="ECO:0000256" key="10">
    <source>
        <dbReference type="ARBA" id="ARBA00022982"/>
    </source>
</evidence>
<reference evidence="20" key="1">
    <citation type="submission" date="2020-10" db="EMBL/GenBank/DDBJ databases">
        <authorList>
            <person name="Huan L."/>
        </authorList>
    </citation>
    <scope>NUCLEOTIDE SEQUENCE</scope>
</reference>
<dbReference type="EMBL" id="MW078430">
    <property type="protein sequence ID" value="QRG29274.1"/>
    <property type="molecule type" value="Genomic_DNA"/>
</dbReference>
<keyword evidence="8 17" id="KW-0812">Transmembrane</keyword>
<keyword evidence="13 17" id="KW-0830">Ubiquinone</keyword>
<feature type="transmembrane region" description="Helical" evidence="17">
    <location>
        <begin position="21"/>
        <end position="44"/>
    </location>
</feature>
<comment type="function">
    <text evidence="1">Core subunit of the mitochondrial membrane respiratory chain NADH dehydrogenase (Complex I) that is believed to belong to the minimal assembly required for catalysis. Complex I functions in the transfer of electrons from NADH to the respiratory chain. The immediate electron acceptor for the enzyme is believed to be ubiquinone.</text>
</comment>
<keyword evidence="14 17" id="KW-0496">Mitochondrion</keyword>
<dbReference type="InterPro" id="IPR003918">
    <property type="entry name" value="NADH_UbQ_OxRdtase"/>
</dbReference>
<feature type="transmembrane region" description="Helical" evidence="17">
    <location>
        <begin position="81"/>
        <end position="99"/>
    </location>
</feature>
<feature type="transmembrane region" description="Helical" evidence="17">
    <location>
        <begin position="415"/>
        <end position="436"/>
    </location>
</feature>
<keyword evidence="6 17" id="KW-0813">Transport</keyword>
<dbReference type="PANTHER" id="PTHR43507">
    <property type="entry name" value="NADH-UBIQUINONE OXIDOREDUCTASE CHAIN 4"/>
    <property type="match status" value="1"/>
</dbReference>
<feature type="transmembrane region" description="Helical" evidence="17">
    <location>
        <begin position="105"/>
        <end position="126"/>
    </location>
</feature>
<accession>A0A890CBY5</accession>
<geneLocation type="mitochondrion" evidence="20"/>
<evidence type="ECO:0000256" key="6">
    <source>
        <dbReference type="ARBA" id="ARBA00022448"/>
    </source>
</evidence>
<evidence type="ECO:0000256" key="8">
    <source>
        <dbReference type="ARBA" id="ARBA00022692"/>
    </source>
</evidence>
<dbReference type="GO" id="GO:0031966">
    <property type="term" value="C:mitochondrial membrane"/>
    <property type="evidence" value="ECO:0007669"/>
    <property type="project" value="UniProtKB-SubCell"/>
</dbReference>
<evidence type="ECO:0000259" key="18">
    <source>
        <dbReference type="Pfam" id="PF00361"/>
    </source>
</evidence>
<dbReference type="GO" id="GO:0015990">
    <property type="term" value="P:electron transport coupled proton transport"/>
    <property type="evidence" value="ECO:0007669"/>
    <property type="project" value="TreeGrafter"/>
</dbReference>
<protein>
    <recommendedName>
        <fullName evidence="5 17">NADH-ubiquinone oxidoreductase chain 4</fullName>
        <ecNumber evidence="4 17">7.1.1.2</ecNumber>
    </recommendedName>
</protein>
<feature type="transmembrane region" description="Helical" evidence="17">
    <location>
        <begin position="56"/>
        <end position="74"/>
    </location>
</feature>
<feature type="transmembrane region" description="Helical" evidence="17">
    <location>
        <begin position="268"/>
        <end position="290"/>
    </location>
</feature>